<comment type="caution">
    <text evidence="1">The sequence shown here is derived from an EMBL/GenBank/DDBJ whole genome shotgun (WGS) entry which is preliminary data.</text>
</comment>
<dbReference type="RefSeq" id="WP_087371900.1">
    <property type="nucleotide sequence ID" value="NZ_NFKK01000005.1"/>
</dbReference>
<accession>A0A1Y4LE92</accession>
<evidence type="ECO:0008006" key="3">
    <source>
        <dbReference type="Google" id="ProtNLM"/>
    </source>
</evidence>
<dbReference type="Proteomes" id="UP000195897">
    <property type="component" value="Unassembled WGS sequence"/>
</dbReference>
<reference evidence="2" key="1">
    <citation type="submission" date="2017-04" db="EMBL/GenBank/DDBJ databases">
        <title>Function of individual gut microbiota members based on whole genome sequencing of pure cultures obtained from chicken caecum.</title>
        <authorList>
            <person name="Medvecky M."/>
            <person name="Cejkova D."/>
            <person name="Polansky O."/>
            <person name="Karasova D."/>
            <person name="Kubasova T."/>
            <person name="Cizek A."/>
            <person name="Rychlik I."/>
        </authorList>
    </citation>
    <scope>NUCLEOTIDE SEQUENCE [LARGE SCALE GENOMIC DNA]</scope>
    <source>
        <strain evidence="2">An180</strain>
    </source>
</reference>
<proteinExistence type="predicted"/>
<dbReference type="Gene3D" id="3.40.50.300">
    <property type="entry name" value="P-loop containing nucleotide triphosphate hydrolases"/>
    <property type="match status" value="1"/>
</dbReference>
<dbReference type="EMBL" id="NFKK01000005">
    <property type="protein sequence ID" value="OUP53141.1"/>
    <property type="molecule type" value="Genomic_DNA"/>
</dbReference>
<organism evidence="1 2">
    <name type="scientific">Butyricicoccus pullicaecorum</name>
    <dbReference type="NCBI Taxonomy" id="501571"/>
    <lineage>
        <taxon>Bacteria</taxon>
        <taxon>Bacillati</taxon>
        <taxon>Bacillota</taxon>
        <taxon>Clostridia</taxon>
        <taxon>Eubacteriales</taxon>
        <taxon>Butyricicoccaceae</taxon>
        <taxon>Butyricicoccus</taxon>
    </lineage>
</organism>
<dbReference type="Pfam" id="PF13189">
    <property type="entry name" value="Cytidylate_kin2"/>
    <property type="match status" value="1"/>
</dbReference>
<name>A0A1Y4LE92_9FIRM</name>
<evidence type="ECO:0000313" key="2">
    <source>
        <dbReference type="Proteomes" id="UP000195897"/>
    </source>
</evidence>
<dbReference type="AlphaFoldDB" id="A0A1Y4LE92"/>
<gene>
    <name evidence="1" type="ORF">B5F17_06100</name>
</gene>
<evidence type="ECO:0000313" key="1">
    <source>
        <dbReference type="EMBL" id="OUP53141.1"/>
    </source>
</evidence>
<protein>
    <recommendedName>
        <fullName evidence="3">Cytidylate kinase</fullName>
    </recommendedName>
</protein>
<dbReference type="InterPro" id="IPR027417">
    <property type="entry name" value="P-loop_NTPase"/>
</dbReference>
<sequence>MRDFVITISREYGSGGHDIGKRLAERLGIPFYDREIVELTAEKHAIDAVRLSEMEEQSRLPRWFGFGPEPDADDRLFLLQSRTIVELARQPCVIVGRCADFVLQNHPRRYSFFIYAGFKQRLAHMQQANGRYRKTDDPAREVLKMDRRRAAYYKYHTGQEWGKASNYHLSVDSGTLGPRTVDLLEQFVTLTQPKGTEEEQM</sequence>